<evidence type="ECO:0000256" key="8">
    <source>
        <dbReference type="HAMAP-Rule" id="MF_00456"/>
    </source>
</evidence>
<dbReference type="GO" id="GO:0005829">
    <property type="term" value="C:cytosol"/>
    <property type="evidence" value="ECO:0007669"/>
    <property type="project" value="TreeGrafter"/>
</dbReference>
<sequence length="376" mass="40727">MRRQRIVVKIGSSSLTNPNGQLSMDKLTEHVQAISELKKKGHEVILISSGAVAAGFSALGYPIKPTSISGKQAAAAVGQGLLMRGYLEQFQKENLIPAQMLLTRDDFSNRHRFNNAYSTISELLKKGAIPIINENDTTSIQELTFGDNDMLSALVSGFVHAHILCILTDVNGLYDENPLKNPQAKRYTYLQEIKPELLAVADEKGSKVGTGGMKSKISAAHTALSLGVNIFIGKGTGVTKLLDIMEGKGDGTYIGSFQSEASMPTNKQWIALHSTSAGSIIIDRGAEHALLFLGKSLLPAGIKSVEGSFSSQDVINVYNESGYLLGKGTTNYHSNEIEQVKGHSSSVVKTTLQKQKTEVIHRNNWVALPKPFIYEP</sequence>
<dbReference type="Pfam" id="PF00696">
    <property type="entry name" value="AA_kinase"/>
    <property type="match status" value="1"/>
</dbReference>
<dbReference type="SMART" id="SM00359">
    <property type="entry name" value="PUA"/>
    <property type="match status" value="1"/>
</dbReference>
<dbReference type="InterPro" id="IPR011529">
    <property type="entry name" value="Glu_5kinase"/>
</dbReference>
<protein>
    <recommendedName>
        <fullName evidence="8">Glutamate 5-kinase</fullName>
        <ecNumber evidence="8">2.7.2.11</ecNumber>
    </recommendedName>
    <alternativeName>
        <fullName evidence="8">Gamma-glutamyl kinase</fullName>
        <shortName evidence="8">GK</shortName>
    </alternativeName>
</protein>
<comment type="similarity">
    <text evidence="8">Belongs to the glutamate 5-kinase family.</text>
</comment>
<comment type="caution">
    <text evidence="10">The sequence shown here is derived from an EMBL/GenBank/DDBJ whole genome shotgun (WGS) entry which is preliminary data.</text>
</comment>
<dbReference type="CDD" id="cd04242">
    <property type="entry name" value="AAK_G5K_ProB"/>
    <property type="match status" value="1"/>
</dbReference>
<dbReference type="HAMAP" id="MF_00456">
    <property type="entry name" value="ProB"/>
    <property type="match status" value="1"/>
</dbReference>
<keyword evidence="5 8" id="KW-0547">Nucleotide-binding</keyword>
<dbReference type="GO" id="GO:0055129">
    <property type="term" value="P:L-proline biosynthetic process"/>
    <property type="evidence" value="ECO:0007669"/>
    <property type="project" value="UniProtKB-UniRule"/>
</dbReference>
<dbReference type="EC" id="2.7.2.11" evidence="8"/>
<feature type="binding site" evidence="8">
    <location>
        <position position="9"/>
    </location>
    <ligand>
        <name>ATP</name>
        <dbReference type="ChEBI" id="CHEBI:30616"/>
    </ligand>
</feature>
<dbReference type="UniPathway" id="UPA00098">
    <property type="reaction ID" value="UER00359"/>
</dbReference>
<evidence type="ECO:0000259" key="9">
    <source>
        <dbReference type="SMART" id="SM00359"/>
    </source>
</evidence>
<dbReference type="Pfam" id="PF01472">
    <property type="entry name" value="PUA"/>
    <property type="match status" value="1"/>
</dbReference>
<dbReference type="InterPro" id="IPR036393">
    <property type="entry name" value="AceGlu_kinase-like_sf"/>
</dbReference>
<dbReference type="Gene3D" id="3.40.1160.10">
    <property type="entry name" value="Acetylglutamate kinase-like"/>
    <property type="match status" value="1"/>
</dbReference>
<dbReference type="PROSITE" id="PS50890">
    <property type="entry name" value="PUA"/>
    <property type="match status" value="1"/>
</dbReference>
<keyword evidence="4 8" id="KW-0808">Transferase</keyword>
<dbReference type="PIRSF" id="PIRSF000729">
    <property type="entry name" value="GK"/>
    <property type="match status" value="1"/>
</dbReference>
<dbReference type="InterPro" id="IPR015947">
    <property type="entry name" value="PUA-like_sf"/>
</dbReference>
<evidence type="ECO:0000256" key="2">
    <source>
        <dbReference type="ARBA" id="ARBA00022605"/>
    </source>
</evidence>
<gene>
    <name evidence="8" type="primary">proB</name>
    <name evidence="10" type="ORF">AZF04_05075</name>
</gene>
<keyword evidence="3 8" id="KW-0641">Proline biosynthesis</keyword>
<name>A0A162EA89_9BACI</name>
<dbReference type="GO" id="GO:0004349">
    <property type="term" value="F:glutamate 5-kinase activity"/>
    <property type="evidence" value="ECO:0007669"/>
    <property type="project" value="UniProtKB-UniRule"/>
</dbReference>
<accession>A0A162EA89</accession>
<evidence type="ECO:0000256" key="5">
    <source>
        <dbReference type="ARBA" id="ARBA00022741"/>
    </source>
</evidence>
<evidence type="ECO:0000256" key="4">
    <source>
        <dbReference type="ARBA" id="ARBA00022679"/>
    </source>
</evidence>
<dbReference type="OrthoDB" id="9804434at2"/>
<dbReference type="GO" id="GO:0005524">
    <property type="term" value="F:ATP binding"/>
    <property type="evidence" value="ECO:0007669"/>
    <property type="project" value="UniProtKB-KW"/>
</dbReference>
<evidence type="ECO:0000313" key="11">
    <source>
        <dbReference type="Proteomes" id="UP000075806"/>
    </source>
</evidence>
<dbReference type="PRINTS" id="PR00474">
    <property type="entry name" value="GLU5KINASE"/>
</dbReference>
<evidence type="ECO:0000256" key="6">
    <source>
        <dbReference type="ARBA" id="ARBA00022777"/>
    </source>
</evidence>
<organism evidence="10 11">
    <name type="scientific">Alkalihalobacillus trypoxylicola</name>
    <dbReference type="NCBI Taxonomy" id="519424"/>
    <lineage>
        <taxon>Bacteria</taxon>
        <taxon>Bacillati</taxon>
        <taxon>Bacillota</taxon>
        <taxon>Bacilli</taxon>
        <taxon>Bacillales</taxon>
        <taxon>Bacillaceae</taxon>
        <taxon>Alkalihalobacillus</taxon>
    </lineage>
</organism>
<dbReference type="InterPro" id="IPR001048">
    <property type="entry name" value="Asp/Glu/Uridylate_kinase"/>
</dbReference>
<dbReference type="InterPro" id="IPR041739">
    <property type="entry name" value="G5K_ProB"/>
</dbReference>
<dbReference type="PANTHER" id="PTHR43654">
    <property type="entry name" value="GLUTAMATE 5-KINASE"/>
    <property type="match status" value="1"/>
</dbReference>
<feature type="domain" description="PUA" evidence="9">
    <location>
        <begin position="278"/>
        <end position="361"/>
    </location>
</feature>
<dbReference type="Proteomes" id="UP000075806">
    <property type="component" value="Unassembled WGS sequence"/>
</dbReference>
<dbReference type="InterPro" id="IPR036974">
    <property type="entry name" value="PUA_sf"/>
</dbReference>
<feature type="binding site" evidence="8">
    <location>
        <begin position="168"/>
        <end position="169"/>
    </location>
    <ligand>
        <name>ATP</name>
        <dbReference type="ChEBI" id="CHEBI:30616"/>
    </ligand>
</feature>
<evidence type="ECO:0000256" key="7">
    <source>
        <dbReference type="ARBA" id="ARBA00022840"/>
    </source>
</evidence>
<dbReference type="EMBL" id="LTAO01000012">
    <property type="protein sequence ID" value="KYG32143.1"/>
    <property type="molecule type" value="Genomic_DNA"/>
</dbReference>
<comment type="function">
    <text evidence="8">Catalyzes the transfer of a phosphate group to glutamate to form L-glutamate 5-phosphate.</text>
</comment>
<keyword evidence="11" id="KW-1185">Reference proteome</keyword>
<dbReference type="FunFam" id="3.40.1160.10:FF:000018">
    <property type="entry name" value="Glutamate 5-kinase"/>
    <property type="match status" value="1"/>
</dbReference>
<dbReference type="InterPro" id="IPR002478">
    <property type="entry name" value="PUA"/>
</dbReference>
<comment type="subcellular location">
    <subcellularLocation>
        <location evidence="8">Cytoplasm</location>
    </subcellularLocation>
</comment>
<comment type="pathway">
    <text evidence="8">Amino-acid biosynthesis; L-proline biosynthesis; L-glutamate 5-semialdehyde from L-glutamate: step 1/2.</text>
</comment>
<evidence type="ECO:0000256" key="1">
    <source>
        <dbReference type="ARBA" id="ARBA00022490"/>
    </source>
</evidence>
<dbReference type="PROSITE" id="PS00902">
    <property type="entry name" value="GLUTAMATE_5_KINASE"/>
    <property type="match status" value="1"/>
</dbReference>
<dbReference type="InterPro" id="IPR005715">
    <property type="entry name" value="Glu_5kinase/COase_Synthase"/>
</dbReference>
<feature type="binding site" evidence="8">
    <location>
        <position position="49"/>
    </location>
    <ligand>
        <name>substrate</name>
    </ligand>
</feature>
<dbReference type="NCBIfam" id="TIGR01027">
    <property type="entry name" value="proB"/>
    <property type="match status" value="1"/>
</dbReference>
<dbReference type="SUPFAM" id="SSF53633">
    <property type="entry name" value="Carbamate kinase-like"/>
    <property type="match status" value="1"/>
</dbReference>
<dbReference type="RefSeq" id="WP_061948459.1">
    <property type="nucleotide sequence ID" value="NZ_LTAO01000012.1"/>
</dbReference>
<feature type="binding site" evidence="8">
    <location>
        <position position="148"/>
    </location>
    <ligand>
        <name>substrate</name>
    </ligand>
</feature>
<keyword evidence="7 8" id="KW-0067">ATP-binding</keyword>
<keyword evidence="1 8" id="KW-0963">Cytoplasm</keyword>
<proteinExistence type="inferred from homology"/>
<dbReference type="STRING" id="519424.AZF04_05075"/>
<dbReference type="CDD" id="cd21157">
    <property type="entry name" value="PUA_G5K"/>
    <property type="match status" value="1"/>
</dbReference>
<feature type="binding site" evidence="8">
    <location>
        <position position="136"/>
    </location>
    <ligand>
        <name>substrate</name>
    </ligand>
</feature>
<evidence type="ECO:0000256" key="3">
    <source>
        <dbReference type="ARBA" id="ARBA00022650"/>
    </source>
</evidence>
<reference evidence="10" key="1">
    <citation type="submission" date="2016-02" db="EMBL/GenBank/DDBJ databases">
        <title>Genome sequence of Bacillus trypoxylicola KCTC 13244(T).</title>
        <authorList>
            <person name="Jeong H."/>
            <person name="Park S.-H."/>
            <person name="Choi S.-K."/>
        </authorList>
    </citation>
    <scope>NUCLEOTIDE SEQUENCE [LARGE SCALE GENOMIC DNA]</scope>
    <source>
        <strain evidence="10">KCTC 13244</strain>
    </source>
</reference>
<evidence type="ECO:0000313" key="10">
    <source>
        <dbReference type="EMBL" id="KYG32143.1"/>
    </source>
</evidence>
<dbReference type="PANTHER" id="PTHR43654:SF1">
    <property type="entry name" value="ISOPENTENYL PHOSPHATE KINASE"/>
    <property type="match status" value="1"/>
</dbReference>
<dbReference type="GO" id="GO:0003723">
    <property type="term" value="F:RNA binding"/>
    <property type="evidence" value="ECO:0007669"/>
    <property type="project" value="InterPro"/>
</dbReference>
<keyword evidence="6 8" id="KW-0418">Kinase</keyword>
<keyword evidence="2 8" id="KW-0028">Amino-acid biosynthesis</keyword>
<dbReference type="AlphaFoldDB" id="A0A162EA89"/>
<dbReference type="SUPFAM" id="SSF88697">
    <property type="entry name" value="PUA domain-like"/>
    <property type="match status" value="1"/>
</dbReference>
<feature type="binding site" evidence="8">
    <location>
        <begin position="210"/>
        <end position="216"/>
    </location>
    <ligand>
        <name>ATP</name>
        <dbReference type="ChEBI" id="CHEBI:30616"/>
    </ligand>
</feature>
<dbReference type="Gene3D" id="2.30.130.10">
    <property type="entry name" value="PUA domain"/>
    <property type="match status" value="1"/>
</dbReference>
<dbReference type="InterPro" id="IPR001057">
    <property type="entry name" value="Glu/AcGlu_kinase"/>
</dbReference>
<comment type="catalytic activity">
    <reaction evidence="8">
        <text>L-glutamate + ATP = L-glutamyl 5-phosphate + ADP</text>
        <dbReference type="Rhea" id="RHEA:14877"/>
        <dbReference type="ChEBI" id="CHEBI:29985"/>
        <dbReference type="ChEBI" id="CHEBI:30616"/>
        <dbReference type="ChEBI" id="CHEBI:58274"/>
        <dbReference type="ChEBI" id="CHEBI:456216"/>
        <dbReference type="EC" id="2.7.2.11"/>
    </reaction>
</comment>
<dbReference type="InterPro" id="IPR019797">
    <property type="entry name" value="Glutamate_5-kinase_CS"/>
</dbReference>